<evidence type="ECO:0008006" key="5">
    <source>
        <dbReference type="Google" id="ProtNLM"/>
    </source>
</evidence>
<keyword evidence="1" id="KW-0812">Transmembrane</keyword>
<dbReference type="Proteomes" id="UP001596091">
    <property type="component" value="Unassembled WGS sequence"/>
</dbReference>
<organism evidence="3 4">
    <name type="scientific">Acidicapsa dinghuensis</name>
    <dbReference type="NCBI Taxonomy" id="2218256"/>
    <lineage>
        <taxon>Bacteria</taxon>
        <taxon>Pseudomonadati</taxon>
        <taxon>Acidobacteriota</taxon>
        <taxon>Terriglobia</taxon>
        <taxon>Terriglobales</taxon>
        <taxon>Acidobacteriaceae</taxon>
        <taxon>Acidicapsa</taxon>
    </lineage>
</organism>
<feature type="signal peptide" evidence="2">
    <location>
        <begin position="1"/>
        <end position="23"/>
    </location>
</feature>
<feature type="chain" id="PRO_5045220932" description="Protein BatD" evidence="2">
    <location>
        <begin position="24"/>
        <end position="541"/>
    </location>
</feature>
<gene>
    <name evidence="3" type="ORF">ACFPT7_22045</name>
</gene>
<proteinExistence type="predicted"/>
<evidence type="ECO:0000313" key="4">
    <source>
        <dbReference type="Proteomes" id="UP001596091"/>
    </source>
</evidence>
<feature type="transmembrane region" description="Helical" evidence="1">
    <location>
        <begin position="485"/>
        <end position="502"/>
    </location>
</feature>
<sequence length="541" mass="58160">MNISSLFRVLAVVAVVNALIARANIVATPCRDDEMTRIEAADGKWRTYVKCVRLSADEDVQALYLIPSQLTGAGTSIPASNIRVVQPQPLKLDKGNGQPVWLEIDTSLAQGDIRGILAASTAANKSNPISLGEIRLRLGKLNVTTLPATFSFQLTRCGNAFTCWIADRLPEALRNPDRQWGFQNQGSAAVAWIPEQLIVRGDKSATFSNIGVLDEHGKQLSESVPLLPASKPTVFRFAFSRDSIEADHYQGQFLAKLKNVDDLDEEGHKEVAAFDAISVPFAVDVRDGPLLALVVLVVGIALGRLIQSSNSPQAQARVRLMQAFTKVSADVNAVRDVRARGFLQLRLSQILIDIESASPDESALSSQLVLIARLMADCEKLDDLAQKISALTDPDLKANLSSLLSDARADILIPDAVAAETAIQKMDSLLSGGAVAAAVPAGAAFATAPPLLPTPATGPISKALSWLSGAAPQGGEWMFRYGRPLMFLLLLVLLAFVGLYNSYVKNATFGSEGFFDYLGLFLWGISADVAQKTLQNLTLNR</sequence>
<protein>
    <recommendedName>
        <fullName evidence="5">Protein BatD</fullName>
    </recommendedName>
</protein>
<evidence type="ECO:0000313" key="3">
    <source>
        <dbReference type="EMBL" id="MFC5865006.1"/>
    </source>
</evidence>
<dbReference type="EMBL" id="JBHSPH010000010">
    <property type="protein sequence ID" value="MFC5865006.1"/>
    <property type="molecule type" value="Genomic_DNA"/>
</dbReference>
<keyword evidence="2" id="KW-0732">Signal</keyword>
<name>A0ABW1EMB1_9BACT</name>
<comment type="caution">
    <text evidence="3">The sequence shown here is derived from an EMBL/GenBank/DDBJ whole genome shotgun (WGS) entry which is preliminary data.</text>
</comment>
<keyword evidence="1" id="KW-0472">Membrane</keyword>
<keyword evidence="4" id="KW-1185">Reference proteome</keyword>
<evidence type="ECO:0000256" key="2">
    <source>
        <dbReference type="SAM" id="SignalP"/>
    </source>
</evidence>
<dbReference type="RefSeq" id="WP_263332145.1">
    <property type="nucleotide sequence ID" value="NZ_JAGSYH010000001.1"/>
</dbReference>
<evidence type="ECO:0000256" key="1">
    <source>
        <dbReference type="SAM" id="Phobius"/>
    </source>
</evidence>
<reference evidence="4" key="1">
    <citation type="journal article" date="2019" name="Int. J. Syst. Evol. Microbiol.">
        <title>The Global Catalogue of Microorganisms (GCM) 10K type strain sequencing project: providing services to taxonomists for standard genome sequencing and annotation.</title>
        <authorList>
            <consortium name="The Broad Institute Genomics Platform"/>
            <consortium name="The Broad Institute Genome Sequencing Center for Infectious Disease"/>
            <person name="Wu L."/>
            <person name="Ma J."/>
        </authorList>
    </citation>
    <scope>NUCLEOTIDE SEQUENCE [LARGE SCALE GENOMIC DNA]</scope>
    <source>
        <strain evidence="4">JCM 4087</strain>
    </source>
</reference>
<accession>A0ABW1EMB1</accession>
<keyword evidence="1" id="KW-1133">Transmembrane helix</keyword>